<reference evidence="3 4" key="1">
    <citation type="submission" date="2017-05" db="EMBL/GenBank/DDBJ databases">
        <authorList>
            <person name="Song R."/>
            <person name="Chenine A.L."/>
            <person name="Ruprecht R.M."/>
        </authorList>
    </citation>
    <scope>NUCLEOTIDE SEQUENCE [LARGE SCALE GENOMIC DNA]</scope>
    <source>
        <strain evidence="3 4">CECT 8898</strain>
    </source>
</reference>
<sequence>MMTEMTSTMKKRRMPTPRIVINSDDLAHIEALAEGAMQRNPALADRLFDEIGRARIVAPSKMPANVVAIGSRVTYRDESTGLERTVTLVYPEDADIARQRVSLMTPIGVALLGLAEGAGFYWDTRDNQRRMLSVTKVEPAPPSEETAT</sequence>
<keyword evidence="3" id="KW-0808">Transferase</keyword>
<dbReference type="InterPro" id="IPR036953">
    <property type="entry name" value="GreA/GreB_C_sf"/>
</dbReference>
<evidence type="ECO:0000313" key="3">
    <source>
        <dbReference type="EMBL" id="SMX48780.1"/>
    </source>
</evidence>
<accession>A0A238L1P0</accession>
<proteinExistence type="predicted"/>
<dbReference type="PANTHER" id="PTHR30437:SF5">
    <property type="entry name" value="REGULATOR OF NUCLEOSIDE DIPHOSPHATE KINASE"/>
    <property type="match status" value="1"/>
</dbReference>
<dbReference type="OrthoDB" id="192847at2"/>
<dbReference type="Proteomes" id="UP000207598">
    <property type="component" value="Unassembled WGS sequence"/>
</dbReference>
<dbReference type="EMBL" id="FXYF01000014">
    <property type="protein sequence ID" value="SMX48780.1"/>
    <property type="molecule type" value="Genomic_DNA"/>
</dbReference>
<dbReference type="NCBIfam" id="NF004396">
    <property type="entry name" value="PRK05753.1"/>
    <property type="match status" value="1"/>
</dbReference>
<evidence type="ECO:0000259" key="1">
    <source>
        <dbReference type="Pfam" id="PF01272"/>
    </source>
</evidence>
<dbReference type="Gene3D" id="1.10.286.20">
    <property type="match status" value="1"/>
</dbReference>
<dbReference type="GO" id="GO:0032784">
    <property type="term" value="P:regulation of DNA-templated transcription elongation"/>
    <property type="evidence" value="ECO:0007669"/>
    <property type="project" value="InterPro"/>
</dbReference>
<name>A0A238L1P0_9RHOB</name>
<feature type="domain" description="Transcription elongation factor GreA/GreB C-terminal" evidence="1">
    <location>
        <begin position="63"/>
        <end position="138"/>
    </location>
</feature>
<keyword evidence="4" id="KW-1185">Reference proteome</keyword>
<feature type="domain" description="Regulator of nucleoside diphosphate kinase N-terminal" evidence="2">
    <location>
        <begin position="17"/>
        <end position="57"/>
    </location>
</feature>
<dbReference type="Gene3D" id="3.10.50.30">
    <property type="entry name" value="Transcription elongation factor, GreA/GreB, C-terminal domain"/>
    <property type="match status" value="1"/>
</dbReference>
<dbReference type="GO" id="GO:0006354">
    <property type="term" value="P:DNA-templated transcription elongation"/>
    <property type="evidence" value="ECO:0007669"/>
    <property type="project" value="TreeGrafter"/>
</dbReference>
<keyword evidence="3" id="KW-0418">Kinase</keyword>
<dbReference type="SUPFAM" id="SSF54534">
    <property type="entry name" value="FKBP-like"/>
    <property type="match status" value="1"/>
</dbReference>
<dbReference type="RefSeq" id="WP_094022842.1">
    <property type="nucleotide sequence ID" value="NZ_FXYF01000014.1"/>
</dbReference>
<dbReference type="Pfam" id="PF01272">
    <property type="entry name" value="GreA_GreB"/>
    <property type="match status" value="1"/>
</dbReference>
<dbReference type="AlphaFoldDB" id="A0A238L1P0"/>
<dbReference type="GO" id="GO:0016301">
    <property type="term" value="F:kinase activity"/>
    <property type="evidence" value="ECO:0007669"/>
    <property type="project" value="UniProtKB-KW"/>
</dbReference>
<dbReference type="Pfam" id="PF14760">
    <property type="entry name" value="Rnk_N"/>
    <property type="match status" value="1"/>
</dbReference>
<evidence type="ECO:0000259" key="2">
    <source>
        <dbReference type="Pfam" id="PF14760"/>
    </source>
</evidence>
<dbReference type="InterPro" id="IPR023459">
    <property type="entry name" value="Tscrpt_elong_fac_GreA/B_fam"/>
</dbReference>
<protein>
    <submittedName>
        <fullName evidence="3">Regulator of nucleoside diphosphate kinase</fullName>
    </submittedName>
</protein>
<organism evidence="3 4">
    <name type="scientific">Maliponia aquimaris</name>
    <dbReference type="NCBI Taxonomy" id="1673631"/>
    <lineage>
        <taxon>Bacteria</taxon>
        <taxon>Pseudomonadati</taxon>
        <taxon>Pseudomonadota</taxon>
        <taxon>Alphaproteobacteria</taxon>
        <taxon>Rhodobacterales</taxon>
        <taxon>Paracoccaceae</taxon>
        <taxon>Maliponia</taxon>
    </lineage>
</organism>
<dbReference type="InterPro" id="IPR029462">
    <property type="entry name" value="Rnk_N"/>
</dbReference>
<gene>
    <name evidence="3" type="primary">rnk</name>
    <name evidence="3" type="ORF">MAA8898_04089</name>
</gene>
<dbReference type="InterPro" id="IPR001437">
    <property type="entry name" value="Tscrpt_elong_fac_GreA/B_C"/>
</dbReference>
<evidence type="ECO:0000313" key="4">
    <source>
        <dbReference type="Proteomes" id="UP000207598"/>
    </source>
</evidence>
<dbReference type="GO" id="GO:0003677">
    <property type="term" value="F:DNA binding"/>
    <property type="evidence" value="ECO:0007669"/>
    <property type="project" value="InterPro"/>
</dbReference>
<dbReference type="PANTHER" id="PTHR30437">
    <property type="entry name" value="TRANSCRIPTION ELONGATION FACTOR GREA"/>
    <property type="match status" value="1"/>
</dbReference>
<dbReference type="GO" id="GO:0070063">
    <property type="term" value="F:RNA polymerase binding"/>
    <property type="evidence" value="ECO:0007669"/>
    <property type="project" value="InterPro"/>
</dbReference>